<feature type="region of interest" description="Disordered" evidence="1">
    <location>
        <begin position="289"/>
        <end position="372"/>
    </location>
</feature>
<sequence length="649" mass="73761">MDNNFLNKNKIKLLISIIIIFSVNIKNCDCCCKFRGEITPSLHEETKLAIKWHVNLECEECIKGGKYHQKTVIDSKNGKGARFEFDLIPARGKYIKKINVKISSLERLFGLERTNTWILKNPNCERLHRFQFGHFSPLNDKSLYLRFKFKNSLDDKLLVKLEENDLKMHYIVNIVKANDRKFILANRELSEDEWKGKTNIDVDLTKYKVISYIRTSKHYPMVISVKAVPTISCAICSLRKKTKLKTNVQKLHMIPGCNHFVHKKCANKRIRKNASLHHYRKKRQALLESVKEDEGEGKESPSSSAPPTNADKIENEEGDPLPPPPLPNTTPPHHLPSCSSSSSLSTCSHGSPTTQLEVASSSSHLPPQETNTDNVNIIKTNFEDKCPVMDCNKVVFMKKKSSGKESIIFNKNNKLREKKVFEAHLVMPILQNGQSPEYTYLFEPKRPTFLKKVKSIFKNINHNQVDEDEIIEEIVNNEAEELRLDGRSFREGFGSRRIEGVPVVDESTQTDPEISEQTTGNVQGEGSKGVEESVENPENKDPDSQINTENQENNETVNKEEESSKKGKEPIEQIPEKGEGSTSTNLETNDNKPETINVSYEKSTSSESSSSSSSEKNLNKNNLIRHLIIHLFLPTLRSFPNNIPPILQI</sequence>
<feature type="region of interest" description="Disordered" evidence="1">
    <location>
        <begin position="500"/>
        <end position="617"/>
    </location>
</feature>
<keyword evidence="2" id="KW-0732">Signal</keyword>
<reference evidence="3 4" key="1">
    <citation type="submission" date="2020-08" db="EMBL/GenBank/DDBJ databases">
        <authorList>
            <person name="Koutsovoulos G."/>
            <person name="Danchin GJ E."/>
        </authorList>
    </citation>
    <scope>NUCLEOTIDE SEQUENCE [LARGE SCALE GENOMIC DNA]</scope>
</reference>
<protein>
    <submittedName>
        <fullName evidence="3">Uncharacterized protein</fullName>
    </submittedName>
</protein>
<dbReference type="EMBL" id="CAJEWN010002777">
    <property type="protein sequence ID" value="CAD2205232.1"/>
    <property type="molecule type" value="Genomic_DNA"/>
</dbReference>
<accession>A0A6V7Y0V1</accession>
<dbReference type="OrthoDB" id="5901666at2759"/>
<feature type="compositionally biased region" description="Low complexity" evidence="1">
    <location>
        <begin position="599"/>
        <end position="617"/>
    </location>
</feature>
<feature type="compositionally biased region" description="Polar residues" evidence="1">
    <location>
        <begin position="506"/>
        <end position="522"/>
    </location>
</feature>
<evidence type="ECO:0000313" key="3">
    <source>
        <dbReference type="EMBL" id="CAD2205232.1"/>
    </source>
</evidence>
<feature type="compositionally biased region" description="Pro residues" evidence="1">
    <location>
        <begin position="320"/>
        <end position="334"/>
    </location>
</feature>
<feature type="compositionally biased region" description="Low complexity" evidence="1">
    <location>
        <begin position="547"/>
        <end position="556"/>
    </location>
</feature>
<feature type="compositionally biased region" description="Low complexity" evidence="1">
    <location>
        <begin position="335"/>
        <end position="353"/>
    </location>
</feature>
<feature type="signal peptide" evidence="2">
    <location>
        <begin position="1"/>
        <end position="30"/>
    </location>
</feature>
<evidence type="ECO:0000256" key="2">
    <source>
        <dbReference type="SAM" id="SignalP"/>
    </source>
</evidence>
<proteinExistence type="predicted"/>
<dbReference type="Proteomes" id="UP000580250">
    <property type="component" value="Unassembled WGS sequence"/>
</dbReference>
<feature type="chain" id="PRO_5027824405" evidence="2">
    <location>
        <begin position="31"/>
        <end position="649"/>
    </location>
</feature>
<feature type="compositionally biased region" description="Polar residues" evidence="1">
    <location>
        <begin position="580"/>
        <end position="598"/>
    </location>
</feature>
<name>A0A6V7Y0V1_MELEN</name>
<feature type="compositionally biased region" description="Polar residues" evidence="1">
    <location>
        <begin position="354"/>
        <end position="372"/>
    </location>
</feature>
<feature type="compositionally biased region" description="Basic and acidic residues" evidence="1">
    <location>
        <begin position="557"/>
        <end position="579"/>
    </location>
</feature>
<organism evidence="3 4">
    <name type="scientific">Meloidogyne enterolobii</name>
    <name type="common">Root-knot nematode worm</name>
    <name type="synonym">Meloidogyne mayaguensis</name>
    <dbReference type="NCBI Taxonomy" id="390850"/>
    <lineage>
        <taxon>Eukaryota</taxon>
        <taxon>Metazoa</taxon>
        <taxon>Ecdysozoa</taxon>
        <taxon>Nematoda</taxon>
        <taxon>Chromadorea</taxon>
        <taxon>Rhabditida</taxon>
        <taxon>Tylenchina</taxon>
        <taxon>Tylenchomorpha</taxon>
        <taxon>Tylenchoidea</taxon>
        <taxon>Meloidogynidae</taxon>
        <taxon>Meloidogyninae</taxon>
        <taxon>Meloidogyne</taxon>
    </lineage>
</organism>
<dbReference type="AlphaFoldDB" id="A0A6V7Y0V1"/>
<comment type="caution">
    <text evidence="3">The sequence shown here is derived from an EMBL/GenBank/DDBJ whole genome shotgun (WGS) entry which is preliminary data.</text>
</comment>
<evidence type="ECO:0000313" key="4">
    <source>
        <dbReference type="Proteomes" id="UP000580250"/>
    </source>
</evidence>
<gene>
    <name evidence="3" type="ORF">MENT_LOCUS59032</name>
</gene>
<evidence type="ECO:0000256" key="1">
    <source>
        <dbReference type="SAM" id="MobiDB-lite"/>
    </source>
</evidence>